<gene>
    <name evidence="3" type="ORF">DWE98_08275</name>
</gene>
<feature type="transmembrane region" description="Helical" evidence="1">
    <location>
        <begin position="128"/>
        <end position="148"/>
    </location>
</feature>
<feature type="transmembrane region" description="Helical" evidence="1">
    <location>
        <begin position="101"/>
        <end position="122"/>
    </location>
</feature>
<dbReference type="InterPro" id="IPR052163">
    <property type="entry name" value="DGC-Regulatory_Protein"/>
</dbReference>
<dbReference type="EMBL" id="QQTP01000003">
    <property type="protein sequence ID" value="RDJ26836.1"/>
    <property type="molecule type" value="Genomic_DNA"/>
</dbReference>
<name>A0A370L9B0_9HYPH</name>
<proteinExistence type="predicted"/>
<dbReference type="OrthoDB" id="9812260at2"/>
<sequence length="400" mass="42766">MGVEAPSYSLPRWRWTRWLTDAGHDVPADIRIALIGSLFGTLPIFAGGVINTMAVSLLIALRIPTAPFIFWCGFEIACCLARLAVLVSARKQAERGQPTPTDLFVLLGLAWAAGIGYGTFISLTSGDWVIAALACLSAAAMVGGTCFRNFAAPRMAGLMIFLVLGACCLAAPFLGEPIMLIVFFQIPAYLLSMTAAAYKLNAMLVSTMRAEREHEFHARHDMLTGLSNRSGLSKALDLRFARDAGSRRLALIYLDLDGFKAVNDTHGHMAGDRLLQLVAERLRGMVRAGDLAARIGGDEFIVLSGQTETAQLLGFGERLIREISLPYELDNRNAVTVGASIGIALAPEHGTDMASLLSAADMALYQAKSKGKSRCVIAPPGLHANPFAAATLPSGVPQLH</sequence>
<feature type="transmembrane region" description="Helical" evidence="1">
    <location>
        <begin position="155"/>
        <end position="174"/>
    </location>
</feature>
<keyword evidence="1" id="KW-0812">Transmembrane</keyword>
<organism evidence="3 4">
    <name type="scientific">Bosea caraganae</name>
    <dbReference type="NCBI Taxonomy" id="2763117"/>
    <lineage>
        <taxon>Bacteria</taxon>
        <taxon>Pseudomonadati</taxon>
        <taxon>Pseudomonadota</taxon>
        <taxon>Alphaproteobacteria</taxon>
        <taxon>Hyphomicrobiales</taxon>
        <taxon>Boseaceae</taxon>
        <taxon>Bosea</taxon>
    </lineage>
</organism>
<feature type="transmembrane region" description="Helical" evidence="1">
    <location>
        <begin position="180"/>
        <end position="200"/>
    </location>
</feature>
<accession>A0A370L9B0</accession>
<dbReference type="InterPro" id="IPR000160">
    <property type="entry name" value="GGDEF_dom"/>
</dbReference>
<dbReference type="Proteomes" id="UP000255207">
    <property type="component" value="Unassembled WGS sequence"/>
</dbReference>
<feature type="transmembrane region" description="Helical" evidence="1">
    <location>
        <begin position="68"/>
        <end position="89"/>
    </location>
</feature>
<evidence type="ECO:0000313" key="3">
    <source>
        <dbReference type="EMBL" id="RDJ26836.1"/>
    </source>
</evidence>
<evidence type="ECO:0000259" key="2">
    <source>
        <dbReference type="PROSITE" id="PS50887"/>
    </source>
</evidence>
<keyword evidence="1" id="KW-1133">Transmembrane helix</keyword>
<dbReference type="PANTHER" id="PTHR46663">
    <property type="entry name" value="DIGUANYLATE CYCLASE DGCT-RELATED"/>
    <property type="match status" value="1"/>
</dbReference>
<dbReference type="GO" id="GO:0003824">
    <property type="term" value="F:catalytic activity"/>
    <property type="evidence" value="ECO:0007669"/>
    <property type="project" value="UniProtKB-ARBA"/>
</dbReference>
<protein>
    <submittedName>
        <fullName evidence="3">GGDEF domain-containing protein</fullName>
    </submittedName>
</protein>
<reference evidence="4" key="1">
    <citation type="submission" date="2018-07" db="EMBL/GenBank/DDBJ databases">
        <authorList>
            <person name="Safronova V.I."/>
            <person name="Chirak E.R."/>
            <person name="Sazanova A.L."/>
        </authorList>
    </citation>
    <scope>NUCLEOTIDE SEQUENCE [LARGE SCALE GENOMIC DNA]</scope>
    <source>
        <strain evidence="4">RCAM04685</strain>
    </source>
</reference>
<dbReference type="PROSITE" id="PS50887">
    <property type="entry name" value="GGDEF"/>
    <property type="match status" value="1"/>
</dbReference>
<keyword evidence="4" id="KW-1185">Reference proteome</keyword>
<dbReference type="PANTHER" id="PTHR46663:SF2">
    <property type="entry name" value="GGDEF DOMAIN-CONTAINING PROTEIN"/>
    <property type="match status" value="1"/>
</dbReference>
<feature type="domain" description="GGDEF" evidence="2">
    <location>
        <begin position="247"/>
        <end position="380"/>
    </location>
</feature>
<dbReference type="InterPro" id="IPR043128">
    <property type="entry name" value="Rev_trsase/Diguanyl_cyclase"/>
</dbReference>
<dbReference type="SMART" id="SM00267">
    <property type="entry name" value="GGDEF"/>
    <property type="match status" value="1"/>
</dbReference>
<evidence type="ECO:0000256" key="1">
    <source>
        <dbReference type="SAM" id="Phobius"/>
    </source>
</evidence>
<dbReference type="InterPro" id="IPR029787">
    <property type="entry name" value="Nucleotide_cyclase"/>
</dbReference>
<dbReference type="NCBIfam" id="TIGR00254">
    <property type="entry name" value="GGDEF"/>
    <property type="match status" value="1"/>
</dbReference>
<dbReference type="SUPFAM" id="SSF55073">
    <property type="entry name" value="Nucleotide cyclase"/>
    <property type="match status" value="1"/>
</dbReference>
<dbReference type="AlphaFoldDB" id="A0A370L9B0"/>
<dbReference type="CDD" id="cd01949">
    <property type="entry name" value="GGDEF"/>
    <property type="match status" value="1"/>
</dbReference>
<dbReference type="FunFam" id="3.30.70.270:FF:000001">
    <property type="entry name" value="Diguanylate cyclase domain protein"/>
    <property type="match status" value="1"/>
</dbReference>
<evidence type="ECO:0000313" key="4">
    <source>
        <dbReference type="Proteomes" id="UP000255207"/>
    </source>
</evidence>
<comment type="caution">
    <text evidence="3">The sequence shown here is derived from an EMBL/GenBank/DDBJ whole genome shotgun (WGS) entry which is preliminary data.</text>
</comment>
<dbReference type="RefSeq" id="WP_114828718.1">
    <property type="nucleotide sequence ID" value="NZ_QQTO01000001.1"/>
</dbReference>
<dbReference type="Gene3D" id="3.30.70.270">
    <property type="match status" value="1"/>
</dbReference>
<keyword evidence="1" id="KW-0472">Membrane</keyword>
<dbReference type="Pfam" id="PF00990">
    <property type="entry name" value="GGDEF"/>
    <property type="match status" value="1"/>
</dbReference>
<feature type="transmembrane region" description="Helical" evidence="1">
    <location>
        <begin position="38"/>
        <end position="62"/>
    </location>
</feature>